<dbReference type="InterPro" id="IPR034660">
    <property type="entry name" value="DinB/YfiT-like"/>
</dbReference>
<gene>
    <name evidence="1" type="ORF">SAMN06295981_0581</name>
</gene>
<accession>A0A1X7I9U7</accession>
<proteinExistence type="predicted"/>
<dbReference type="SUPFAM" id="SSF109854">
    <property type="entry name" value="DinB/YfiT-like putative metalloenzymes"/>
    <property type="match status" value="1"/>
</dbReference>
<evidence type="ECO:0000313" key="1">
    <source>
        <dbReference type="EMBL" id="SMG11391.1"/>
    </source>
</evidence>
<organism evidence="1 2">
    <name type="scientific">Corynebacterium pollutisoli</name>
    <dbReference type="NCBI Taxonomy" id="1610489"/>
    <lineage>
        <taxon>Bacteria</taxon>
        <taxon>Bacillati</taxon>
        <taxon>Actinomycetota</taxon>
        <taxon>Actinomycetes</taxon>
        <taxon>Mycobacteriales</taxon>
        <taxon>Corynebacteriaceae</taxon>
        <taxon>Corynebacterium</taxon>
    </lineage>
</organism>
<dbReference type="EMBL" id="FXAR01000001">
    <property type="protein sequence ID" value="SMG11391.1"/>
    <property type="molecule type" value="Genomic_DNA"/>
</dbReference>
<reference evidence="2" key="1">
    <citation type="submission" date="2017-04" db="EMBL/GenBank/DDBJ databases">
        <authorList>
            <person name="Varghese N."/>
            <person name="Submissions S."/>
        </authorList>
    </citation>
    <scope>NUCLEOTIDE SEQUENCE [LARGE SCALE GENOMIC DNA]</scope>
    <source>
        <strain evidence="2">VDS</strain>
    </source>
</reference>
<protein>
    <submittedName>
        <fullName evidence="1">TIGR03085 family protein</fullName>
    </submittedName>
</protein>
<dbReference type="Proteomes" id="UP000193309">
    <property type="component" value="Unassembled WGS sequence"/>
</dbReference>
<sequence length="217" mass="23503">MHPGTMLGCMSFSSTERARLAALLIDAGPDAPTLCEGWDTRDLAVHLFLRENRPLATAGMFIPALAGQLAKASAKAGERDYASLVREWAAGPGRFNPVRFIDRQMNTVEHFVHHEDVRRGDGVARPREFSAVVNRQLYGALKMLAPRMLAKSTAPVILHPSGMPRIVAVDERGVSGDGENVVRVSGEVGELLLWVYGRDAVEVAIDGNPADAHRSGL</sequence>
<keyword evidence="2" id="KW-1185">Reference proteome</keyword>
<dbReference type="STRING" id="1610489.SAMN06295981_0581"/>
<evidence type="ECO:0000313" key="2">
    <source>
        <dbReference type="Proteomes" id="UP000193309"/>
    </source>
</evidence>
<dbReference type="AlphaFoldDB" id="A0A1X7I9U7"/>
<name>A0A1X7I9U7_9CORY</name>
<dbReference type="InterPro" id="IPR017519">
    <property type="entry name" value="CHP03085"/>
</dbReference>
<dbReference type="NCBIfam" id="TIGR03083">
    <property type="entry name" value="maleylpyruvate isomerase family mycothiol-dependent enzyme"/>
    <property type="match status" value="1"/>
</dbReference>
<dbReference type="InterPro" id="IPR017517">
    <property type="entry name" value="Maleyloyr_isom"/>
</dbReference>
<dbReference type="NCBIfam" id="TIGR03085">
    <property type="entry name" value="TIGR03085 family metal-binding protein"/>
    <property type="match status" value="1"/>
</dbReference>